<dbReference type="AlphaFoldDB" id="A0A919P5N2"/>
<gene>
    <name evidence="1" type="ORF">Cch01nite_31320</name>
</gene>
<protein>
    <submittedName>
        <fullName evidence="1">Uncharacterized protein</fullName>
    </submittedName>
</protein>
<keyword evidence="2" id="KW-1185">Reference proteome</keyword>
<evidence type="ECO:0000313" key="1">
    <source>
        <dbReference type="EMBL" id="GIG22408.1"/>
    </source>
</evidence>
<accession>A0A919P5N2</accession>
<organism evidence="1 2">
    <name type="scientific">Cellulomonas chitinilytica</name>
    <dbReference type="NCBI Taxonomy" id="398759"/>
    <lineage>
        <taxon>Bacteria</taxon>
        <taxon>Bacillati</taxon>
        <taxon>Actinomycetota</taxon>
        <taxon>Actinomycetes</taxon>
        <taxon>Micrococcales</taxon>
        <taxon>Cellulomonadaceae</taxon>
        <taxon>Cellulomonas</taxon>
    </lineage>
</organism>
<evidence type="ECO:0000313" key="2">
    <source>
        <dbReference type="Proteomes" id="UP000632740"/>
    </source>
</evidence>
<dbReference type="EMBL" id="BONK01000011">
    <property type="protein sequence ID" value="GIG22408.1"/>
    <property type="molecule type" value="Genomic_DNA"/>
</dbReference>
<comment type="caution">
    <text evidence="1">The sequence shown here is derived from an EMBL/GenBank/DDBJ whole genome shotgun (WGS) entry which is preliminary data.</text>
</comment>
<reference evidence="1" key="1">
    <citation type="submission" date="2021-01" db="EMBL/GenBank/DDBJ databases">
        <title>Whole genome shotgun sequence of Cellulomonas chitinilytica NBRC 110799.</title>
        <authorList>
            <person name="Komaki H."/>
            <person name="Tamura T."/>
        </authorList>
    </citation>
    <scope>NUCLEOTIDE SEQUENCE</scope>
    <source>
        <strain evidence="1">NBRC 110799</strain>
    </source>
</reference>
<proteinExistence type="predicted"/>
<dbReference type="Proteomes" id="UP000632740">
    <property type="component" value="Unassembled WGS sequence"/>
</dbReference>
<name>A0A919P5N2_9CELL</name>
<sequence length="112" mass="11612">MHHARSAGTAGRGELALVEHAHAAERAVQVGAVKVGAVKVGAVKVGAVKVGAVQVLVHASPPVAAQESWTVHQIHGTLCPPRRQGHLTLRRMSSTLVTSRSLDTPTTGAPLR</sequence>